<dbReference type="GO" id="GO:0019843">
    <property type="term" value="F:rRNA binding"/>
    <property type="evidence" value="ECO:0007669"/>
    <property type="project" value="UniProtKB-KW"/>
</dbReference>
<keyword evidence="5" id="KW-0687">Ribonucleoprotein</keyword>
<dbReference type="FunFam" id="1.10.8.50:FF:000001">
    <property type="entry name" value="30S ribosomal protein S13"/>
    <property type="match status" value="1"/>
</dbReference>
<proteinExistence type="inferred from homology"/>
<dbReference type="InterPro" id="IPR010979">
    <property type="entry name" value="Ribosomal_uS13-like_H2TH"/>
</dbReference>
<sequence>MPRISGVDIPNDKPTFVSLRYIHGIGPKSAADICKRLNLDPGKRAKDLSEDELSKIAALLDEDYVVEGQLRRQTQQNIVRLRDIACYRGLRHRRGLPVRGQRTKTNARTRKGPRKTVAGKRSVKEMR</sequence>
<dbReference type="GO" id="GO:0003735">
    <property type="term" value="F:structural constituent of ribosome"/>
    <property type="evidence" value="ECO:0007669"/>
    <property type="project" value="InterPro"/>
</dbReference>
<evidence type="ECO:0000256" key="1">
    <source>
        <dbReference type="ARBA" id="ARBA00008080"/>
    </source>
</evidence>
<gene>
    <name evidence="7" type="ORF">LCGC14_0486390</name>
</gene>
<organism evidence="7">
    <name type="scientific">marine sediment metagenome</name>
    <dbReference type="NCBI Taxonomy" id="412755"/>
    <lineage>
        <taxon>unclassified sequences</taxon>
        <taxon>metagenomes</taxon>
        <taxon>ecological metagenomes</taxon>
    </lineage>
</organism>
<dbReference type="Gene3D" id="1.10.8.50">
    <property type="match status" value="1"/>
</dbReference>
<dbReference type="PANTHER" id="PTHR10871">
    <property type="entry name" value="30S RIBOSOMAL PROTEIN S13/40S RIBOSOMAL PROTEIN S18"/>
    <property type="match status" value="1"/>
</dbReference>
<accession>A0A0F9SQZ3</accession>
<evidence type="ECO:0000256" key="2">
    <source>
        <dbReference type="ARBA" id="ARBA00022730"/>
    </source>
</evidence>
<comment type="caution">
    <text evidence="7">The sequence shown here is derived from an EMBL/GenBank/DDBJ whole genome shotgun (WGS) entry which is preliminary data.</text>
</comment>
<name>A0A0F9SQZ3_9ZZZZ</name>
<dbReference type="PIRSF" id="PIRSF002134">
    <property type="entry name" value="Ribosomal_S13"/>
    <property type="match status" value="1"/>
</dbReference>
<keyword evidence="3" id="KW-0694">RNA-binding</keyword>
<dbReference type="PANTHER" id="PTHR10871:SF1">
    <property type="entry name" value="SMALL RIBOSOMAL SUBUNIT PROTEIN US13M"/>
    <property type="match status" value="1"/>
</dbReference>
<feature type="compositionally biased region" description="Basic residues" evidence="6">
    <location>
        <begin position="97"/>
        <end position="118"/>
    </location>
</feature>
<dbReference type="FunFam" id="4.10.910.10:FF:000001">
    <property type="entry name" value="30S ribosomal protein S13"/>
    <property type="match status" value="1"/>
</dbReference>
<dbReference type="HAMAP" id="MF_01315">
    <property type="entry name" value="Ribosomal_uS13"/>
    <property type="match status" value="1"/>
</dbReference>
<dbReference type="AlphaFoldDB" id="A0A0F9SQZ3"/>
<dbReference type="Gene3D" id="4.10.910.10">
    <property type="entry name" value="30s ribosomal protein s13, domain 2"/>
    <property type="match status" value="1"/>
</dbReference>
<dbReference type="GO" id="GO:0005829">
    <property type="term" value="C:cytosol"/>
    <property type="evidence" value="ECO:0007669"/>
    <property type="project" value="TreeGrafter"/>
</dbReference>
<dbReference type="PROSITE" id="PS50159">
    <property type="entry name" value="RIBOSOMAL_S13_2"/>
    <property type="match status" value="1"/>
</dbReference>
<evidence type="ECO:0000256" key="5">
    <source>
        <dbReference type="ARBA" id="ARBA00023274"/>
    </source>
</evidence>
<evidence type="ECO:0000256" key="4">
    <source>
        <dbReference type="ARBA" id="ARBA00022980"/>
    </source>
</evidence>
<evidence type="ECO:0008006" key="8">
    <source>
        <dbReference type="Google" id="ProtNLM"/>
    </source>
</evidence>
<dbReference type="InterPro" id="IPR001892">
    <property type="entry name" value="Ribosomal_uS13"/>
</dbReference>
<dbReference type="GO" id="GO:0015935">
    <property type="term" value="C:small ribosomal subunit"/>
    <property type="evidence" value="ECO:0007669"/>
    <property type="project" value="TreeGrafter"/>
</dbReference>
<dbReference type="Pfam" id="PF00416">
    <property type="entry name" value="Ribosomal_S13"/>
    <property type="match status" value="1"/>
</dbReference>
<reference evidence="7" key="1">
    <citation type="journal article" date="2015" name="Nature">
        <title>Complex archaea that bridge the gap between prokaryotes and eukaryotes.</title>
        <authorList>
            <person name="Spang A."/>
            <person name="Saw J.H."/>
            <person name="Jorgensen S.L."/>
            <person name="Zaremba-Niedzwiedzka K."/>
            <person name="Martijn J."/>
            <person name="Lind A.E."/>
            <person name="van Eijk R."/>
            <person name="Schleper C."/>
            <person name="Guy L."/>
            <person name="Ettema T.J."/>
        </authorList>
    </citation>
    <scope>NUCLEOTIDE SEQUENCE</scope>
</reference>
<feature type="region of interest" description="Disordered" evidence="6">
    <location>
        <begin position="97"/>
        <end position="127"/>
    </location>
</feature>
<evidence type="ECO:0000256" key="6">
    <source>
        <dbReference type="SAM" id="MobiDB-lite"/>
    </source>
</evidence>
<evidence type="ECO:0000313" key="7">
    <source>
        <dbReference type="EMBL" id="KKN64942.1"/>
    </source>
</evidence>
<dbReference type="GO" id="GO:0006412">
    <property type="term" value="P:translation"/>
    <property type="evidence" value="ECO:0007669"/>
    <property type="project" value="InterPro"/>
</dbReference>
<dbReference type="EMBL" id="LAZR01000539">
    <property type="protein sequence ID" value="KKN64942.1"/>
    <property type="molecule type" value="Genomic_DNA"/>
</dbReference>
<dbReference type="PROSITE" id="PS00646">
    <property type="entry name" value="RIBOSOMAL_S13_1"/>
    <property type="match status" value="1"/>
</dbReference>
<comment type="similarity">
    <text evidence="1">Belongs to the universal ribosomal protein uS13 family.</text>
</comment>
<dbReference type="InterPro" id="IPR019980">
    <property type="entry name" value="Ribosomal_uS13_bac-type"/>
</dbReference>
<dbReference type="SUPFAM" id="SSF46946">
    <property type="entry name" value="S13-like H2TH domain"/>
    <property type="match status" value="1"/>
</dbReference>
<dbReference type="InterPro" id="IPR018269">
    <property type="entry name" value="Ribosomal_uS13_CS"/>
</dbReference>
<keyword evidence="4" id="KW-0689">Ribosomal protein</keyword>
<dbReference type="NCBIfam" id="TIGR03631">
    <property type="entry name" value="uS13_bact"/>
    <property type="match status" value="1"/>
</dbReference>
<evidence type="ECO:0000256" key="3">
    <source>
        <dbReference type="ARBA" id="ARBA00022884"/>
    </source>
</evidence>
<dbReference type="InterPro" id="IPR027437">
    <property type="entry name" value="Rbsml_uS13_C"/>
</dbReference>
<protein>
    <recommendedName>
        <fullName evidence="8">30S ribosomal protein S13</fullName>
    </recommendedName>
</protein>
<keyword evidence="2" id="KW-0699">rRNA-binding</keyword>